<comment type="caution">
    <text evidence="6">The sequence shown here is derived from an EMBL/GenBank/DDBJ whole genome shotgun (WGS) entry which is preliminary data.</text>
</comment>
<reference evidence="6 7" key="1">
    <citation type="journal article" date="2019" name="Int. J. Syst. Evol. Microbiol.">
        <title>The Global Catalogue of Microorganisms (GCM) 10K type strain sequencing project: providing services to taxonomists for standard genome sequencing and annotation.</title>
        <authorList>
            <consortium name="The Broad Institute Genomics Platform"/>
            <consortium name="The Broad Institute Genome Sequencing Center for Infectious Disease"/>
            <person name="Wu L."/>
            <person name="Ma J."/>
        </authorList>
    </citation>
    <scope>NUCLEOTIDE SEQUENCE [LARGE SCALE GENOMIC DNA]</scope>
    <source>
        <strain evidence="6 7">JCM 15478</strain>
    </source>
</reference>
<sequence>MSGIGTGGVRRRALLGGAAAAGLSGLALTGCGDDGDDGGGGKGRKKGERISLTFWTWVPGIEKAVDLWNEKHPEVQVKVEKVSPVDGAQYAKMHAAIKAGNPPDLGQIEYPNVPGFLLDNGLLDLAEHGVKESEGRFTGWQWKQSVFEDSVFAVPQASGPMGLFVREDLFDKWGIDVPETWDAYEAAARKIRDEGAYIETFAPTNGNRFAGYAWQAGAQWFRVEGDTWTVTLDDGPTRKVADYWEHLVREGLVLTDPDRQNAWYKNVQTGKIAAWLGASWGDALLVGNAPKTKGKWRVAPLPQWKKGGNVHVNWGGSTTAVFKKTEYPEDAREFAVWLNSDPGSVQLLIKGGAGWPAAKSGWKPADTESARDFFGGQHYSEVFAAADKAVDTSWQWGPLMDTCYQRLGDAFTDAVSEKGISFRDVLKKVQRQTVDDLKGKGLKVRSG</sequence>
<evidence type="ECO:0000313" key="7">
    <source>
        <dbReference type="Proteomes" id="UP001500016"/>
    </source>
</evidence>
<protein>
    <submittedName>
        <fullName evidence="6">Extracellular solute-binding protein</fullName>
    </submittedName>
</protein>
<name>A0ABN2W991_9ACTN</name>
<evidence type="ECO:0000256" key="1">
    <source>
        <dbReference type="ARBA" id="ARBA00022475"/>
    </source>
</evidence>
<keyword evidence="1" id="KW-1003">Cell membrane</keyword>
<keyword evidence="3" id="KW-0472">Membrane</keyword>
<accession>A0ABN2W991</accession>
<gene>
    <name evidence="6" type="ORF">GCM10009801_49680</name>
</gene>
<evidence type="ECO:0000256" key="3">
    <source>
        <dbReference type="ARBA" id="ARBA00023136"/>
    </source>
</evidence>
<organism evidence="6 7">
    <name type="scientific">Streptomyces albiaxialis</name>
    <dbReference type="NCBI Taxonomy" id="329523"/>
    <lineage>
        <taxon>Bacteria</taxon>
        <taxon>Bacillati</taxon>
        <taxon>Actinomycetota</taxon>
        <taxon>Actinomycetes</taxon>
        <taxon>Kitasatosporales</taxon>
        <taxon>Streptomycetaceae</taxon>
        <taxon>Streptomyces</taxon>
    </lineage>
</organism>
<keyword evidence="7" id="KW-1185">Reference proteome</keyword>
<dbReference type="EMBL" id="BAAAPE010000013">
    <property type="protein sequence ID" value="GAA2086989.1"/>
    <property type="molecule type" value="Genomic_DNA"/>
</dbReference>
<evidence type="ECO:0000256" key="2">
    <source>
        <dbReference type="ARBA" id="ARBA00022729"/>
    </source>
</evidence>
<keyword evidence="4" id="KW-0564">Palmitate</keyword>
<dbReference type="PANTHER" id="PTHR43649">
    <property type="entry name" value="ARABINOSE-BINDING PROTEIN-RELATED"/>
    <property type="match status" value="1"/>
</dbReference>
<dbReference type="RefSeq" id="WP_344531492.1">
    <property type="nucleotide sequence ID" value="NZ_BAAAPE010000013.1"/>
</dbReference>
<dbReference type="InterPro" id="IPR050490">
    <property type="entry name" value="Bact_solute-bd_prot1"/>
</dbReference>
<dbReference type="PANTHER" id="PTHR43649:SF33">
    <property type="entry name" value="POLYGALACTURONAN_RHAMNOGALACTURONAN-BINDING PROTEIN YTCQ"/>
    <property type="match status" value="1"/>
</dbReference>
<keyword evidence="2" id="KW-0732">Signal</keyword>
<evidence type="ECO:0000256" key="5">
    <source>
        <dbReference type="ARBA" id="ARBA00023288"/>
    </source>
</evidence>
<evidence type="ECO:0000256" key="4">
    <source>
        <dbReference type="ARBA" id="ARBA00023139"/>
    </source>
</evidence>
<dbReference type="InterPro" id="IPR006059">
    <property type="entry name" value="SBP"/>
</dbReference>
<dbReference type="SUPFAM" id="SSF53850">
    <property type="entry name" value="Periplasmic binding protein-like II"/>
    <property type="match status" value="1"/>
</dbReference>
<keyword evidence="5" id="KW-0449">Lipoprotein</keyword>
<proteinExistence type="predicted"/>
<dbReference type="Gene3D" id="3.40.190.10">
    <property type="entry name" value="Periplasmic binding protein-like II"/>
    <property type="match status" value="1"/>
</dbReference>
<dbReference type="Pfam" id="PF01547">
    <property type="entry name" value="SBP_bac_1"/>
    <property type="match status" value="1"/>
</dbReference>
<evidence type="ECO:0000313" key="6">
    <source>
        <dbReference type="EMBL" id="GAA2086989.1"/>
    </source>
</evidence>
<dbReference type="Proteomes" id="UP001500016">
    <property type="component" value="Unassembled WGS sequence"/>
</dbReference>